<keyword evidence="3" id="KW-0479">Metal-binding</keyword>
<dbReference type="InterPro" id="IPR043461">
    <property type="entry name" value="LpxH-like"/>
</dbReference>
<dbReference type="GO" id="GO:0009245">
    <property type="term" value="P:lipid A biosynthetic process"/>
    <property type="evidence" value="ECO:0007669"/>
    <property type="project" value="TreeGrafter"/>
</dbReference>
<sequence length="277" mass="31282">MQTKFRSVFISDVHLGTKACQAAHLLDFLQSITTDTLYLVGDIIDLQEMRHRAYFIEAHHQVVERILAMAKSGTKVIYIPGNHDAFFRQFAGQTLSGIDIKLNARHKTANGRTFHVSHGDEFDQMVKISPLMLAIGDKAHGLMLSLNQWINSIRRLVGLPYWSLAGYLKSHISKAKEFIERFETAALKSAKNQKVDGYICGHIHFASFRIKDDILYCNDGDWVEHCTALTESASGEMSLIHWSENPTLLATEPKEEHWGLSPIPSRGCRKRYSAKVG</sequence>
<dbReference type="EMBL" id="JABAEK010000005">
    <property type="protein sequence ID" value="NLQ17471.1"/>
    <property type="molecule type" value="Genomic_DNA"/>
</dbReference>
<dbReference type="GO" id="GO:0046872">
    <property type="term" value="F:metal ion binding"/>
    <property type="evidence" value="ECO:0007669"/>
    <property type="project" value="UniProtKB-KW"/>
</dbReference>
<feature type="domain" description="Calcineurin-like phosphoesterase" evidence="6">
    <location>
        <begin position="6"/>
        <end position="204"/>
    </location>
</feature>
<keyword evidence="5" id="KW-0464">Manganese</keyword>
<dbReference type="InterPro" id="IPR029052">
    <property type="entry name" value="Metallo-depent_PP-like"/>
</dbReference>
<evidence type="ECO:0000313" key="8">
    <source>
        <dbReference type="Proteomes" id="UP000586067"/>
    </source>
</evidence>
<dbReference type="Proteomes" id="UP000586067">
    <property type="component" value="Unassembled WGS sequence"/>
</dbReference>
<gene>
    <name evidence="7" type="ORF">HGG82_07500</name>
</gene>
<dbReference type="InterPro" id="IPR004843">
    <property type="entry name" value="Calcineurin-like_PHP"/>
</dbReference>
<evidence type="ECO:0000256" key="4">
    <source>
        <dbReference type="ARBA" id="ARBA00023136"/>
    </source>
</evidence>
<evidence type="ECO:0000256" key="2">
    <source>
        <dbReference type="ARBA" id="ARBA00022519"/>
    </source>
</evidence>
<evidence type="ECO:0000256" key="5">
    <source>
        <dbReference type="ARBA" id="ARBA00023211"/>
    </source>
</evidence>
<dbReference type="Gene3D" id="3.60.21.10">
    <property type="match status" value="1"/>
</dbReference>
<keyword evidence="2" id="KW-0997">Cell inner membrane</keyword>
<evidence type="ECO:0000259" key="6">
    <source>
        <dbReference type="Pfam" id="PF00149"/>
    </source>
</evidence>
<keyword evidence="4" id="KW-0472">Membrane</keyword>
<accession>A0A847R186</accession>
<dbReference type="RefSeq" id="WP_168824350.1">
    <property type="nucleotide sequence ID" value="NZ_CP073013.1"/>
</dbReference>
<dbReference type="Pfam" id="PF00149">
    <property type="entry name" value="Metallophos"/>
    <property type="match status" value="1"/>
</dbReference>
<organism evidence="7 8">
    <name type="scientific">Marinomonas profundi</name>
    <dbReference type="NCBI Taxonomy" id="2726122"/>
    <lineage>
        <taxon>Bacteria</taxon>
        <taxon>Pseudomonadati</taxon>
        <taxon>Pseudomonadota</taxon>
        <taxon>Gammaproteobacteria</taxon>
        <taxon>Oceanospirillales</taxon>
        <taxon>Oceanospirillaceae</taxon>
        <taxon>Marinomonas</taxon>
    </lineage>
</organism>
<dbReference type="AlphaFoldDB" id="A0A847R186"/>
<keyword evidence="1" id="KW-1003">Cell membrane</keyword>
<dbReference type="GO" id="GO:0008758">
    <property type="term" value="F:UDP-2,3-diacylglucosamine hydrolase activity"/>
    <property type="evidence" value="ECO:0007669"/>
    <property type="project" value="TreeGrafter"/>
</dbReference>
<comment type="caution">
    <text evidence="7">The sequence shown here is derived from an EMBL/GenBank/DDBJ whole genome shotgun (WGS) entry which is preliminary data.</text>
</comment>
<evidence type="ECO:0000256" key="3">
    <source>
        <dbReference type="ARBA" id="ARBA00022723"/>
    </source>
</evidence>
<evidence type="ECO:0000313" key="7">
    <source>
        <dbReference type="EMBL" id="NLQ17471.1"/>
    </source>
</evidence>
<reference evidence="7 8" key="1">
    <citation type="submission" date="2020-04" db="EMBL/GenBank/DDBJ databases">
        <title>Marinomonas sp. M1K-6 isolated from the deep seawater of the Mariana Trench.</title>
        <authorList>
            <person name="Li Y."/>
        </authorList>
    </citation>
    <scope>NUCLEOTIDE SEQUENCE [LARGE SCALE GENOMIC DNA]</scope>
    <source>
        <strain evidence="7 8">M1K-6</strain>
    </source>
</reference>
<dbReference type="CDD" id="cd07398">
    <property type="entry name" value="MPP_YbbF-LpxH"/>
    <property type="match status" value="1"/>
</dbReference>
<name>A0A847R186_9GAMM</name>
<proteinExistence type="predicted"/>
<dbReference type="PANTHER" id="PTHR34990:SF2">
    <property type="entry name" value="BLL8164 PROTEIN"/>
    <property type="match status" value="1"/>
</dbReference>
<protein>
    <submittedName>
        <fullName evidence="7">UDP-2,3-diacylglucosamine diphosphatase</fullName>
    </submittedName>
</protein>
<dbReference type="GO" id="GO:0016020">
    <property type="term" value="C:membrane"/>
    <property type="evidence" value="ECO:0007669"/>
    <property type="project" value="GOC"/>
</dbReference>
<dbReference type="SUPFAM" id="SSF56300">
    <property type="entry name" value="Metallo-dependent phosphatases"/>
    <property type="match status" value="1"/>
</dbReference>
<keyword evidence="8" id="KW-1185">Reference proteome</keyword>
<evidence type="ECO:0000256" key="1">
    <source>
        <dbReference type="ARBA" id="ARBA00022475"/>
    </source>
</evidence>
<dbReference type="PANTHER" id="PTHR34990">
    <property type="entry name" value="UDP-2,3-DIACYLGLUCOSAMINE HYDROLASE-RELATED"/>
    <property type="match status" value="1"/>
</dbReference>